<gene>
    <name evidence="9" type="ORF">C4B60_12535</name>
</gene>
<evidence type="ECO:0000256" key="4">
    <source>
        <dbReference type="ARBA" id="ARBA00022989"/>
    </source>
</evidence>
<feature type="transmembrane region" description="Helical" evidence="7">
    <location>
        <begin position="95"/>
        <end position="111"/>
    </location>
</feature>
<proteinExistence type="inferred from homology"/>
<dbReference type="AlphaFoldDB" id="A0A2S5GBV3"/>
<feature type="transmembrane region" description="Helical" evidence="7">
    <location>
        <begin position="73"/>
        <end position="89"/>
    </location>
</feature>
<evidence type="ECO:0000256" key="3">
    <source>
        <dbReference type="ARBA" id="ARBA00022692"/>
    </source>
</evidence>
<feature type="transmembrane region" description="Helical" evidence="7">
    <location>
        <begin position="436"/>
        <end position="453"/>
    </location>
</feature>
<feature type="transmembrane region" description="Helical" evidence="7">
    <location>
        <begin position="459"/>
        <end position="477"/>
    </location>
</feature>
<keyword evidence="3 7" id="KW-0812">Transmembrane</keyword>
<dbReference type="EMBL" id="PREZ01000004">
    <property type="protein sequence ID" value="PPA70395.1"/>
    <property type="molecule type" value="Genomic_DNA"/>
</dbReference>
<evidence type="ECO:0000256" key="2">
    <source>
        <dbReference type="ARBA" id="ARBA00022475"/>
    </source>
</evidence>
<reference evidence="9 10" key="1">
    <citation type="submission" date="2018-02" db="EMBL/GenBank/DDBJ databases">
        <title>Jeotgalibacillus proteolyticum sp. nov. a protease producing bacterium isolated from ocean sediments of Laizhou Bay.</title>
        <authorList>
            <person name="Li Y."/>
        </authorList>
    </citation>
    <scope>NUCLEOTIDE SEQUENCE [LARGE SCALE GENOMIC DNA]</scope>
    <source>
        <strain evidence="9 10">22-7</strain>
    </source>
</reference>
<feature type="transmembrane region" description="Helical" evidence="7">
    <location>
        <begin position="409"/>
        <end position="429"/>
    </location>
</feature>
<comment type="subcellular location">
    <subcellularLocation>
        <location evidence="1">Cell membrane</location>
        <topology evidence="1">Multi-pass membrane protein</topology>
    </subcellularLocation>
</comment>
<name>A0A2S5GBV3_9BACL</name>
<evidence type="ECO:0000313" key="10">
    <source>
        <dbReference type="Proteomes" id="UP000239047"/>
    </source>
</evidence>
<feature type="transmembrane region" description="Helical" evidence="7">
    <location>
        <begin position="43"/>
        <end position="61"/>
    </location>
</feature>
<feature type="transmembrane region" description="Helical" evidence="7">
    <location>
        <begin position="484"/>
        <end position="504"/>
    </location>
</feature>
<dbReference type="GO" id="GO:0005886">
    <property type="term" value="C:plasma membrane"/>
    <property type="evidence" value="ECO:0007669"/>
    <property type="project" value="UniProtKB-SubCell"/>
</dbReference>
<feature type="transmembrane region" description="Helical" evidence="7">
    <location>
        <begin position="386"/>
        <end position="403"/>
    </location>
</feature>
<dbReference type="PANTHER" id="PTHR30509">
    <property type="entry name" value="P-HYDROXYBENZOIC ACID EFFLUX PUMP SUBUNIT-RELATED"/>
    <property type="match status" value="1"/>
</dbReference>
<evidence type="ECO:0000259" key="8">
    <source>
        <dbReference type="Pfam" id="PF13515"/>
    </source>
</evidence>
<comment type="caution">
    <text evidence="9">The sequence shown here is derived from an EMBL/GenBank/DDBJ whole genome shotgun (WGS) entry which is preliminary data.</text>
</comment>
<dbReference type="InterPro" id="IPR049453">
    <property type="entry name" value="Memb_transporter_dom"/>
</dbReference>
<evidence type="ECO:0000256" key="1">
    <source>
        <dbReference type="ARBA" id="ARBA00004651"/>
    </source>
</evidence>
<dbReference type="PANTHER" id="PTHR30509:SF9">
    <property type="entry name" value="MULTIDRUG RESISTANCE PROTEIN MDTO"/>
    <property type="match status" value="1"/>
</dbReference>
<keyword evidence="2" id="KW-1003">Cell membrane</keyword>
<feature type="transmembrane region" description="Helical" evidence="7">
    <location>
        <begin position="143"/>
        <end position="163"/>
    </location>
</feature>
<sequence>MGRFLASDPGRIRLFKAGRATISLIASLFTMLLIMRAAGHTPITPAIVSGMLGMLGIMMVMDDTREKMKGTTLLLGVSGTIGITVGSALGDHIHYIEGFMVVSIFCSFYFSRFGSRYFSIFMVAFMMVYISSVLPLPVDQLPWFAAGIWIGTAYAYGVNFFLFQRTSKNLKQSIRSFHYQGNLTFNLLMEAMESDEITASQRRFLQQNVLKLREYAIIVAGYIKDEDVQELWPGLKPAQLRLYVFDTGMLIETLTESMKSLKNQDALEIREIRRLLLWVTQALRDARVLAPQYEEQNLEEAEKAVQALRMLITEMLGREEKPEGWVFLIRRIESIANHVINGAISIQQSIHQKPLLSDGGKDADEIAEEESAEEDEKKLLPTTKKAFQALLAGILAITIGQMISPAQPYWVLLTAFLVLLGTESIGRIYTKGLQRSLGTVIGAVLGFSLANLISGQSMIEVILIFIVIFFAFYLFTVSYTLMSMFITMMVALMYDLLLGGITLTLIGARVIDTIAGAAIAVGVSTFVFPKKTKAKVDETIIDFLAELKPFVTEYVKSFREDVSVKELSENAITLSQKLQTIREESHSLYQRPGSSAHSEMTRWFTILTAINYHAGHLVASAYRKGFEYPEELTEVFMRMEEKLEHNIETLSEALKKPEHQGIMRTLNHEREQIETLAPTRSQSQRDLIHHLYYIWRINQSILELGKEVGVGVGDEEE</sequence>
<accession>A0A2S5GBV3</accession>
<feature type="transmembrane region" description="Helical" evidence="7">
    <location>
        <begin position="510"/>
        <end position="528"/>
    </location>
</feature>
<comment type="similarity">
    <text evidence="6">Belongs to the YccS/YhfK family.</text>
</comment>
<organism evidence="9 10">
    <name type="scientific">Jeotgalibacillus proteolyticus</name>
    <dbReference type="NCBI Taxonomy" id="2082395"/>
    <lineage>
        <taxon>Bacteria</taxon>
        <taxon>Bacillati</taxon>
        <taxon>Bacillota</taxon>
        <taxon>Bacilli</taxon>
        <taxon>Bacillales</taxon>
        <taxon>Caryophanaceae</taxon>
        <taxon>Jeotgalibacillus</taxon>
    </lineage>
</organism>
<evidence type="ECO:0000256" key="6">
    <source>
        <dbReference type="ARBA" id="ARBA00043993"/>
    </source>
</evidence>
<dbReference type="Proteomes" id="UP000239047">
    <property type="component" value="Unassembled WGS sequence"/>
</dbReference>
<feature type="transmembrane region" description="Helical" evidence="7">
    <location>
        <begin position="118"/>
        <end position="137"/>
    </location>
</feature>
<keyword evidence="5 7" id="KW-0472">Membrane</keyword>
<dbReference type="OrthoDB" id="2689363at2"/>
<evidence type="ECO:0000256" key="5">
    <source>
        <dbReference type="ARBA" id="ARBA00023136"/>
    </source>
</evidence>
<evidence type="ECO:0000256" key="7">
    <source>
        <dbReference type="SAM" id="Phobius"/>
    </source>
</evidence>
<feature type="domain" description="Integral membrane bound transporter" evidence="8">
    <location>
        <begin position="395"/>
        <end position="521"/>
    </location>
</feature>
<keyword evidence="10" id="KW-1185">Reference proteome</keyword>
<feature type="transmembrane region" description="Helical" evidence="7">
    <location>
        <begin position="20"/>
        <end position="37"/>
    </location>
</feature>
<keyword evidence="4 7" id="KW-1133">Transmembrane helix</keyword>
<evidence type="ECO:0000313" key="9">
    <source>
        <dbReference type="EMBL" id="PPA70395.1"/>
    </source>
</evidence>
<dbReference type="Pfam" id="PF13515">
    <property type="entry name" value="FUSC_2"/>
    <property type="match status" value="1"/>
</dbReference>
<protein>
    <recommendedName>
        <fullName evidence="8">Integral membrane bound transporter domain-containing protein</fullName>
    </recommendedName>
</protein>